<dbReference type="InterPro" id="IPR021558">
    <property type="entry name" value="MazE-like"/>
</dbReference>
<comment type="caution">
    <text evidence="1">The sequence shown here is derived from an EMBL/GenBank/DDBJ whole genome shotgun (WGS) entry which is preliminary data.</text>
</comment>
<reference evidence="1" key="1">
    <citation type="journal article" date="2014" name="Int. J. Syst. Evol. Microbiol.">
        <title>Complete genome sequence of Corynebacterium casei LMG S-19264T (=DSM 44701T), isolated from a smear-ripened cheese.</title>
        <authorList>
            <consortium name="US DOE Joint Genome Institute (JGI-PGF)"/>
            <person name="Walter F."/>
            <person name="Albersmeier A."/>
            <person name="Kalinowski J."/>
            <person name="Ruckert C."/>
        </authorList>
    </citation>
    <scope>NUCLEOTIDE SEQUENCE</scope>
    <source>
        <strain evidence="1">CGMCC 1.15493</strain>
    </source>
</reference>
<proteinExistence type="predicted"/>
<name>A0A916Y1T4_9HYPH</name>
<dbReference type="Proteomes" id="UP000613160">
    <property type="component" value="Unassembled WGS sequence"/>
</dbReference>
<dbReference type="Pfam" id="PF11455">
    <property type="entry name" value="MazE-like"/>
    <property type="match status" value="1"/>
</dbReference>
<evidence type="ECO:0000313" key="2">
    <source>
        <dbReference type="Proteomes" id="UP000613160"/>
    </source>
</evidence>
<accession>A0A916Y1T4</accession>
<reference evidence="1" key="2">
    <citation type="submission" date="2020-09" db="EMBL/GenBank/DDBJ databases">
        <authorList>
            <person name="Sun Q."/>
            <person name="Zhou Y."/>
        </authorList>
    </citation>
    <scope>NUCLEOTIDE SEQUENCE</scope>
    <source>
        <strain evidence="1">CGMCC 1.15493</strain>
    </source>
</reference>
<gene>
    <name evidence="1" type="ORF">GCM10011335_32940</name>
</gene>
<protein>
    <submittedName>
        <fullName evidence="1">Uncharacterized protein</fullName>
    </submittedName>
</protein>
<sequence>MGRPRELTEAERRELLAQGWRPFQAEIWVPDWNNPDFLARMKQDCAAINDADRRSGELDHLSEEVAGLSDDLPL</sequence>
<evidence type="ECO:0000313" key="1">
    <source>
        <dbReference type="EMBL" id="GGD27287.1"/>
    </source>
</evidence>
<organism evidence="1 2">
    <name type="scientific">Aureimonas glaciei</name>
    <dbReference type="NCBI Taxonomy" id="1776957"/>
    <lineage>
        <taxon>Bacteria</taxon>
        <taxon>Pseudomonadati</taxon>
        <taxon>Pseudomonadota</taxon>
        <taxon>Alphaproteobacteria</taxon>
        <taxon>Hyphomicrobiales</taxon>
        <taxon>Aurantimonadaceae</taxon>
        <taxon>Aureimonas</taxon>
    </lineage>
</organism>
<dbReference type="AlphaFoldDB" id="A0A916Y1T4"/>
<dbReference type="EMBL" id="BMJJ01000008">
    <property type="protein sequence ID" value="GGD27287.1"/>
    <property type="molecule type" value="Genomic_DNA"/>
</dbReference>
<dbReference type="RefSeq" id="WP_188852679.1">
    <property type="nucleotide sequence ID" value="NZ_BMJJ01000008.1"/>
</dbReference>
<keyword evidence="2" id="KW-1185">Reference proteome</keyword>